<evidence type="ECO:0000256" key="4">
    <source>
        <dbReference type="ARBA" id="ARBA00051722"/>
    </source>
</evidence>
<dbReference type="InterPro" id="IPR016195">
    <property type="entry name" value="Pol/histidinol_Pase-like"/>
</dbReference>
<proteinExistence type="inferred from homology"/>
<evidence type="ECO:0000256" key="3">
    <source>
        <dbReference type="ARBA" id="ARBA00022912"/>
    </source>
</evidence>
<organism evidence="6 7">
    <name type="scientific">Lactobacillus kitasatonis</name>
    <dbReference type="NCBI Taxonomy" id="237446"/>
    <lineage>
        <taxon>Bacteria</taxon>
        <taxon>Bacillati</taxon>
        <taxon>Bacillota</taxon>
        <taxon>Bacilli</taxon>
        <taxon>Lactobacillales</taxon>
        <taxon>Lactobacillaceae</taxon>
        <taxon>Lactobacillus</taxon>
    </lineage>
</organism>
<evidence type="ECO:0000313" key="6">
    <source>
        <dbReference type="EMBL" id="MBL1071377.1"/>
    </source>
</evidence>
<comment type="catalytic activity">
    <reaction evidence="4 5">
        <text>O-phospho-L-tyrosyl-[protein] + H2O = L-tyrosyl-[protein] + phosphate</text>
        <dbReference type="Rhea" id="RHEA:10684"/>
        <dbReference type="Rhea" id="RHEA-COMP:10136"/>
        <dbReference type="Rhea" id="RHEA-COMP:20101"/>
        <dbReference type="ChEBI" id="CHEBI:15377"/>
        <dbReference type="ChEBI" id="CHEBI:43474"/>
        <dbReference type="ChEBI" id="CHEBI:46858"/>
        <dbReference type="ChEBI" id="CHEBI:61978"/>
        <dbReference type="EC" id="3.1.3.48"/>
    </reaction>
</comment>
<keyword evidence="2 5" id="KW-0378">Hydrolase</keyword>
<reference evidence="6 7" key="1">
    <citation type="journal article" date="2021" name="Microorganisms">
        <title>Dual Inhibition of Salmonella enterica and Clostridium perfringens by New Probiotic Candidates Isolated from Chicken Intestinal Mucosa.</title>
        <authorList>
            <person name="Lone A."/>
            <person name="Mottawea W."/>
            <person name="Ait Chait Y."/>
            <person name="Hammami R."/>
        </authorList>
    </citation>
    <scope>NUCLEOTIDE SEQUENCE [LARGE SCALE GENOMIC DNA]</scope>
    <source>
        <strain evidence="6 7">A12</strain>
    </source>
</reference>
<evidence type="ECO:0000256" key="1">
    <source>
        <dbReference type="ARBA" id="ARBA00005750"/>
    </source>
</evidence>
<protein>
    <recommendedName>
        <fullName evidence="5">Tyrosine-protein phosphatase</fullName>
        <ecNumber evidence="5">3.1.3.48</ecNumber>
    </recommendedName>
</protein>
<accession>A0ABS1LSZ4</accession>
<keyword evidence="7" id="KW-1185">Reference proteome</keyword>
<evidence type="ECO:0000256" key="2">
    <source>
        <dbReference type="ARBA" id="ARBA00022801"/>
    </source>
</evidence>
<evidence type="ECO:0000256" key="5">
    <source>
        <dbReference type="PIRNR" id="PIRNR016557"/>
    </source>
</evidence>
<dbReference type="Proteomes" id="UP000640912">
    <property type="component" value="Unassembled WGS sequence"/>
</dbReference>
<dbReference type="Gene3D" id="3.20.20.140">
    <property type="entry name" value="Metal-dependent hydrolases"/>
    <property type="match status" value="1"/>
</dbReference>
<dbReference type="Pfam" id="PF19567">
    <property type="entry name" value="CpsB_CapC"/>
    <property type="match status" value="1"/>
</dbReference>
<evidence type="ECO:0000313" key="7">
    <source>
        <dbReference type="Proteomes" id="UP000640912"/>
    </source>
</evidence>
<dbReference type="SUPFAM" id="SSF89550">
    <property type="entry name" value="PHP domain-like"/>
    <property type="match status" value="1"/>
</dbReference>
<gene>
    <name evidence="6" type="ORF">JEM47_02390</name>
</gene>
<keyword evidence="3 5" id="KW-0904">Protein phosphatase</keyword>
<comment type="similarity">
    <text evidence="1 5">Belongs to the metallo-dependent hydrolases superfamily. CpsB/CapC family.</text>
</comment>
<sequence>MVLVDIHCHLLPGIDDGSKNMETSLKLAREAVKDGVTHALMTPHTLNGQYLNHKKDVIKLTEQFQKRLKDENIPLTVFPCQEVRLSGGLIQELDNDDILFCDETGSYMLLEFPSEDVPHYSKNMIFELRKRGITPIIVHPERNNRILKEPTLLQDFIEQGCLVQITASSYMGTFGKEIEKLSRRFIEAGQCACFASDAHDLPNRQYQYSEALQKLDEEFGRERAIEFKNNARAIINGDYVQLNWKPLKKSKSIFRFFKL</sequence>
<name>A0ABS1LSZ4_9LACO</name>
<dbReference type="PANTHER" id="PTHR39181">
    <property type="entry name" value="TYROSINE-PROTEIN PHOSPHATASE YWQE"/>
    <property type="match status" value="1"/>
</dbReference>
<dbReference type="EMBL" id="JAEHNR010000017">
    <property type="protein sequence ID" value="MBL1071377.1"/>
    <property type="molecule type" value="Genomic_DNA"/>
</dbReference>
<dbReference type="EC" id="3.1.3.48" evidence="5"/>
<dbReference type="RefSeq" id="WP_202017590.1">
    <property type="nucleotide sequence ID" value="NZ_JAEHNR010000017.1"/>
</dbReference>
<dbReference type="PANTHER" id="PTHR39181:SF1">
    <property type="entry name" value="TYROSINE-PROTEIN PHOSPHATASE YWQE"/>
    <property type="match status" value="1"/>
</dbReference>
<comment type="caution">
    <text evidence="6">The sequence shown here is derived from an EMBL/GenBank/DDBJ whole genome shotgun (WGS) entry which is preliminary data.</text>
</comment>
<dbReference type="PIRSF" id="PIRSF016557">
    <property type="entry name" value="Caps_synth_CpsB"/>
    <property type="match status" value="1"/>
</dbReference>
<dbReference type="InterPro" id="IPR016667">
    <property type="entry name" value="Caps_polysacc_synth_CpsB/CapC"/>
</dbReference>